<reference evidence="2 3" key="1">
    <citation type="journal article" date="2013" name="Genome Announc.">
        <title>Genome Sequence of Thalassolituus oleivorans MIL-1 (DSM 14913T).</title>
        <authorList>
            <person name="Golyshin P.N."/>
            <person name="Werner J."/>
            <person name="Chernikova T.N."/>
            <person name="Tran H."/>
            <person name="Ferrer M."/>
            <person name="Yakimov M.M."/>
            <person name="Teeling H."/>
            <person name="Golyshina O.V."/>
        </authorList>
    </citation>
    <scope>NUCLEOTIDE SEQUENCE [LARGE SCALE GENOMIC DNA]</scope>
    <source>
        <strain evidence="2 3">MIL-1</strain>
    </source>
</reference>
<dbReference type="AlphaFoldDB" id="M5DVA5"/>
<organism evidence="2 3">
    <name type="scientific">Thalassolituus oleivorans MIL-1</name>
    <dbReference type="NCBI Taxonomy" id="1298593"/>
    <lineage>
        <taxon>Bacteria</taxon>
        <taxon>Pseudomonadati</taxon>
        <taxon>Pseudomonadota</taxon>
        <taxon>Gammaproteobacteria</taxon>
        <taxon>Oceanospirillales</taxon>
        <taxon>Oceanospirillaceae</taxon>
        <taxon>Thalassolituus</taxon>
    </lineage>
</organism>
<dbReference type="KEGG" id="tol:TOL_3078"/>
<feature type="compositionally biased region" description="Basic and acidic residues" evidence="1">
    <location>
        <begin position="1"/>
        <end position="13"/>
    </location>
</feature>
<feature type="region of interest" description="Disordered" evidence="1">
    <location>
        <begin position="1"/>
        <end position="48"/>
    </location>
</feature>
<keyword evidence="3" id="KW-1185">Reference proteome</keyword>
<evidence type="ECO:0000313" key="2">
    <source>
        <dbReference type="EMBL" id="CCU73474.1"/>
    </source>
</evidence>
<evidence type="ECO:0000256" key="1">
    <source>
        <dbReference type="SAM" id="MobiDB-lite"/>
    </source>
</evidence>
<accession>M5DVA5</accession>
<evidence type="ECO:0000313" key="3">
    <source>
        <dbReference type="Proteomes" id="UP000011866"/>
    </source>
</evidence>
<dbReference type="EMBL" id="HF680312">
    <property type="protein sequence ID" value="CCU73474.1"/>
    <property type="molecule type" value="Genomic_DNA"/>
</dbReference>
<gene>
    <name evidence="2" type="ORF">TOL_3078</name>
</gene>
<protein>
    <submittedName>
        <fullName evidence="2">Uncharacterized protein</fullName>
    </submittedName>
</protein>
<dbReference type="STRING" id="187493.CN03_02795"/>
<proteinExistence type="predicted"/>
<dbReference type="Proteomes" id="UP000011866">
    <property type="component" value="Chromosome"/>
</dbReference>
<sequence length="59" mass="6530">MSLTDVKSEEKHRMNLPSRPILVTCPPILSEGSNGGSKRDRQGQNSPDYTYLSLLADLL</sequence>
<dbReference type="HOGENOM" id="CLU_2959331_0_0_6"/>
<name>M5DVA5_9GAMM</name>